<reference evidence="13 14" key="1">
    <citation type="journal article" date="2019" name="Anaerobe">
        <title>Detection of Robinsoniella peoriensis in multiple bone samples of a trauma patient.</title>
        <authorList>
            <person name="Schrottner P."/>
            <person name="Hartwich K."/>
            <person name="Bunk B."/>
            <person name="Schober I."/>
            <person name="Helbig S."/>
            <person name="Rudolph W.W."/>
            <person name="Gunzer F."/>
        </authorList>
    </citation>
    <scope>NUCLEOTIDE SEQUENCE [LARGE SCALE GENOMIC DNA]</scope>
    <source>
        <strain evidence="13 14">DSM 106044</strain>
    </source>
</reference>
<keyword evidence="7" id="KW-0238">DNA-binding</keyword>
<dbReference type="SUPFAM" id="SSF52172">
    <property type="entry name" value="CheY-like"/>
    <property type="match status" value="1"/>
</dbReference>
<evidence type="ECO:0000256" key="9">
    <source>
        <dbReference type="ARBA" id="ARBA00024867"/>
    </source>
</evidence>
<evidence type="ECO:0000256" key="4">
    <source>
        <dbReference type="ARBA" id="ARBA00022553"/>
    </source>
</evidence>
<dbReference type="CDD" id="cd17536">
    <property type="entry name" value="REC_YesN-like"/>
    <property type="match status" value="1"/>
</dbReference>
<dbReference type="Gene3D" id="1.10.10.60">
    <property type="entry name" value="Homeodomain-like"/>
    <property type="match status" value="2"/>
</dbReference>
<accession>A0A4U8QB41</accession>
<evidence type="ECO:0000256" key="1">
    <source>
        <dbReference type="ARBA" id="ARBA00004496"/>
    </source>
</evidence>
<name>A0A4U8QB41_9FIRM</name>
<feature type="domain" description="HTH araC/xylS-type" evidence="11">
    <location>
        <begin position="403"/>
        <end position="501"/>
    </location>
</feature>
<dbReference type="InterPro" id="IPR018060">
    <property type="entry name" value="HTH_AraC"/>
</dbReference>
<evidence type="ECO:0000313" key="13">
    <source>
        <dbReference type="EMBL" id="TLD01483.1"/>
    </source>
</evidence>
<dbReference type="InterPro" id="IPR051552">
    <property type="entry name" value="HptR"/>
</dbReference>
<evidence type="ECO:0000256" key="5">
    <source>
        <dbReference type="ARBA" id="ARBA00023012"/>
    </source>
</evidence>
<comment type="caution">
    <text evidence="13">The sequence shown here is derived from an EMBL/GenBank/DDBJ whole genome shotgun (WGS) entry which is preliminary data.</text>
</comment>
<dbReference type="InterPro" id="IPR001789">
    <property type="entry name" value="Sig_transdc_resp-reg_receiver"/>
</dbReference>
<proteinExistence type="predicted"/>
<dbReference type="RefSeq" id="WP_138002221.1">
    <property type="nucleotide sequence ID" value="NZ_QGQD01000037.1"/>
</dbReference>
<dbReference type="InterPro" id="IPR011006">
    <property type="entry name" value="CheY-like_superfamily"/>
</dbReference>
<dbReference type="PANTHER" id="PTHR42713">
    <property type="entry name" value="HISTIDINE KINASE-RELATED"/>
    <property type="match status" value="1"/>
</dbReference>
<evidence type="ECO:0000256" key="8">
    <source>
        <dbReference type="ARBA" id="ARBA00023163"/>
    </source>
</evidence>
<dbReference type="SUPFAM" id="SSF46689">
    <property type="entry name" value="Homeodomain-like"/>
    <property type="match status" value="2"/>
</dbReference>
<evidence type="ECO:0000259" key="11">
    <source>
        <dbReference type="PROSITE" id="PS01124"/>
    </source>
</evidence>
<keyword evidence="3" id="KW-0963">Cytoplasm</keyword>
<organism evidence="13 14">
    <name type="scientific">Robinsoniella peoriensis</name>
    <dbReference type="NCBI Taxonomy" id="180332"/>
    <lineage>
        <taxon>Bacteria</taxon>
        <taxon>Bacillati</taxon>
        <taxon>Bacillota</taxon>
        <taxon>Clostridia</taxon>
        <taxon>Lachnospirales</taxon>
        <taxon>Lachnospiraceae</taxon>
        <taxon>Robinsoniella</taxon>
    </lineage>
</organism>
<dbReference type="GO" id="GO:0000160">
    <property type="term" value="P:phosphorelay signal transduction system"/>
    <property type="evidence" value="ECO:0007669"/>
    <property type="project" value="UniProtKB-KW"/>
</dbReference>
<dbReference type="Pfam" id="PF12833">
    <property type="entry name" value="HTH_18"/>
    <property type="match status" value="1"/>
</dbReference>
<dbReference type="InterPro" id="IPR009057">
    <property type="entry name" value="Homeodomain-like_sf"/>
</dbReference>
<dbReference type="PROSITE" id="PS50110">
    <property type="entry name" value="RESPONSE_REGULATORY"/>
    <property type="match status" value="1"/>
</dbReference>
<dbReference type="Gene3D" id="3.40.50.2300">
    <property type="match status" value="1"/>
</dbReference>
<comment type="function">
    <text evidence="9">May play the central regulatory role in sporulation. It may be an element of the effector pathway responsible for the activation of sporulation genes in response to nutritional stress. Spo0A may act in concert with spo0H (a sigma factor) to control the expression of some genes that are critical to the sporulation process.</text>
</comment>
<dbReference type="Pfam" id="PF00072">
    <property type="entry name" value="Response_reg"/>
    <property type="match status" value="1"/>
</dbReference>
<evidence type="ECO:0000256" key="2">
    <source>
        <dbReference type="ARBA" id="ARBA00018672"/>
    </source>
</evidence>
<evidence type="ECO:0000259" key="12">
    <source>
        <dbReference type="PROSITE" id="PS50110"/>
    </source>
</evidence>
<feature type="modified residue" description="4-aspartylphosphate" evidence="10">
    <location>
        <position position="56"/>
    </location>
</feature>
<evidence type="ECO:0000256" key="3">
    <source>
        <dbReference type="ARBA" id="ARBA00022490"/>
    </source>
</evidence>
<dbReference type="GO" id="GO:0005737">
    <property type="term" value="C:cytoplasm"/>
    <property type="evidence" value="ECO:0007669"/>
    <property type="project" value="UniProtKB-SubCell"/>
</dbReference>
<dbReference type="PANTHER" id="PTHR42713:SF3">
    <property type="entry name" value="TRANSCRIPTIONAL REGULATORY PROTEIN HPTR"/>
    <property type="match status" value="1"/>
</dbReference>
<keyword evidence="4 10" id="KW-0597">Phosphoprotein</keyword>
<evidence type="ECO:0000256" key="7">
    <source>
        <dbReference type="ARBA" id="ARBA00023125"/>
    </source>
</evidence>
<dbReference type="SMART" id="SM00448">
    <property type="entry name" value="REC"/>
    <property type="match status" value="1"/>
</dbReference>
<dbReference type="Proteomes" id="UP000306509">
    <property type="component" value="Unassembled WGS sequence"/>
</dbReference>
<dbReference type="STRING" id="180332.GCA_000797495_03101"/>
<evidence type="ECO:0000256" key="10">
    <source>
        <dbReference type="PROSITE-ProRule" id="PRU00169"/>
    </source>
</evidence>
<feature type="domain" description="Response regulatory" evidence="12">
    <location>
        <begin position="4"/>
        <end position="121"/>
    </location>
</feature>
<dbReference type="EMBL" id="QGQD01000037">
    <property type="protein sequence ID" value="TLD01483.1"/>
    <property type="molecule type" value="Genomic_DNA"/>
</dbReference>
<dbReference type="SMART" id="SM00342">
    <property type="entry name" value="HTH_ARAC"/>
    <property type="match status" value="1"/>
</dbReference>
<protein>
    <recommendedName>
        <fullName evidence="2">Stage 0 sporulation protein A homolog</fullName>
    </recommendedName>
</protein>
<dbReference type="PROSITE" id="PS01124">
    <property type="entry name" value="HTH_ARAC_FAMILY_2"/>
    <property type="match status" value="1"/>
</dbReference>
<keyword evidence="14" id="KW-1185">Reference proteome</keyword>
<gene>
    <name evidence="13" type="ORF">DSM106044_01628</name>
</gene>
<dbReference type="GO" id="GO:0043565">
    <property type="term" value="F:sequence-specific DNA binding"/>
    <property type="evidence" value="ECO:0007669"/>
    <property type="project" value="InterPro"/>
</dbReference>
<dbReference type="GO" id="GO:0003700">
    <property type="term" value="F:DNA-binding transcription factor activity"/>
    <property type="evidence" value="ECO:0007669"/>
    <property type="project" value="InterPro"/>
</dbReference>
<keyword evidence="6" id="KW-0805">Transcription regulation</keyword>
<evidence type="ECO:0000256" key="6">
    <source>
        <dbReference type="ARBA" id="ARBA00023015"/>
    </source>
</evidence>
<keyword evidence="8" id="KW-0804">Transcription</keyword>
<keyword evidence="5" id="KW-0902">Two-component regulatory system</keyword>
<sequence length="507" mass="57521">MIFQLLIVDDESTMRKGISNFMNWESIGCEVAGTASDGIEAIDFIKKNHVDIVITDIRMPVSDGLEVAKYVYENMPDVQVILLTGFADFEYAQRAIHYNVSAFILKPTNKKDLFEAVQSAQKKMLTSKKNNSAAEEDLTFLKEQLLQELTVSLLTPSLEQRIDQYGICLEQYYIAAFQITPPNPDISSFKKLILSERAYCYRYNHLVIVVYYQAKSGNQVPGWILDNCSEIAAITHTLDSSQAAIGISRSHDTAAEFSTAVSEAIYALSLAFYTENNIARFTQTASPDDYDINAENSMDLLQLENTLNQFSFDESRNIIHNLFTKFKRNLVKSRDAKNICSQIYYICSRVSLKRGITPCGAEYLTGIYNSNDIFTLETSMQEMLDTTISHLTGSGTSQNKIVEDTIKYIHSHLSESLSLETIAENLHISPSHLSRTFRKSYSEPLTEYINKTRIEKAKEYLINPGTLSYEVAGLVGYNDPTYFSSIFKKYTGTSPTEFKHQYRYKRN</sequence>
<evidence type="ECO:0000313" key="14">
    <source>
        <dbReference type="Proteomes" id="UP000306509"/>
    </source>
</evidence>
<dbReference type="AlphaFoldDB" id="A0A4U8QB41"/>
<comment type="subcellular location">
    <subcellularLocation>
        <location evidence="1">Cytoplasm</location>
    </subcellularLocation>
</comment>